<evidence type="ECO:0000313" key="3">
    <source>
        <dbReference type="EMBL" id="TMQ73874.1"/>
    </source>
</evidence>
<dbReference type="GO" id="GO:0016831">
    <property type="term" value="F:carboxy-lyase activity"/>
    <property type="evidence" value="ECO:0007669"/>
    <property type="project" value="InterPro"/>
</dbReference>
<gene>
    <name evidence="3" type="ORF">E6K81_02445</name>
</gene>
<keyword evidence="1" id="KW-0456">Lyase</keyword>
<comment type="caution">
    <text evidence="3">The sequence shown here is derived from an EMBL/GenBank/DDBJ whole genome shotgun (WGS) entry which is preliminary data.</text>
</comment>
<feature type="domain" description="Amidohydrolase-related" evidence="2">
    <location>
        <begin position="85"/>
        <end position="366"/>
    </location>
</feature>
<name>A0A538UDA6_UNCEI</name>
<evidence type="ECO:0000313" key="4">
    <source>
        <dbReference type="Proteomes" id="UP000319771"/>
    </source>
</evidence>
<dbReference type="SUPFAM" id="SSF51556">
    <property type="entry name" value="Metallo-dependent hydrolases"/>
    <property type="match status" value="1"/>
</dbReference>
<evidence type="ECO:0000259" key="2">
    <source>
        <dbReference type="Pfam" id="PF04909"/>
    </source>
</evidence>
<organism evidence="3 4">
    <name type="scientific">Eiseniibacteriota bacterium</name>
    <dbReference type="NCBI Taxonomy" id="2212470"/>
    <lineage>
        <taxon>Bacteria</taxon>
        <taxon>Candidatus Eiseniibacteriota</taxon>
    </lineage>
</organism>
<dbReference type="GO" id="GO:0005737">
    <property type="term" value="C:cytoplasm"/>
    <property type="evidence" value="ECO:0007669"/>
    <property type="project" value="TreeGrafter"/>
</dbReference>
<proteinExistence type="predicted"/>
<dbReference type="GO" id="GO:0016787">
    <property type="term" value="F:hydrolase activity"/>
    <property type="evidence" value="ECO:0007669"/>
    <property type="project" value="InterPro"/>
</dbReference>
<evidence type="ECO:0000256" key="1">
    <source>
        <dbReference type="ARBA" id="ARBA00023239"/>
    </source>
</evidence>
<dbReference type="EMBL" id="VBPB01000035">
    <property type="protein sequence ID" value="TMQ73874.1"/>
    <property type="molecule type" value="Genomic_DNA"/>
</dbReference>
<dbReference type="Gene3D" id="3.20.20.140">
    <property type="entry name" value="Metal-dependent hydrolases"/>
    <property type="match status" value="1"/>
</dbReference>
<dbReference type="PANTHER" id="PTHR21240">
    <property type="entry name" value="2-AMINO-3-CARBOXYLMUCONATE-6-SEMIALDEHYDE DECARBOXYLASE"/>
    <property type="match status" value="1"/>
</dbReference>
<sequence length="374" mass="41052">MGRFGHYVIDADGHGGEPLGWGRRIAPRHQAKMREYVARMKAHYTGLPGGGMKVDAAAPSAPGTAPAGDEFEFGAPMRAGMYDPAARLADMDLEGIDVAVLYPPGSGEEWAMGDVEFASALCRTLNDARAEFASRAPDRLKLVAKLPMIEPVLAVEELERCVTELGFVGIVTATHIRDKNLDDPSFDVVWAAAQRLGVPVCAHGGGQAPGQTPFATSRFATRLGIHAITHPVGGMHAVYCFTVGGILHRFPQLRVGFMEAGVGWLPFWLERLDEHWERMPEQAPQIDRPPSEYFRGRCYLTAEPGDRTLPWVTQAFGPDVVCYASDYYHWDSEFPDSVKIFAERSDLDARALEHLFAANAARLYRLRAPKSSAT</sequence>
<dbReference type="Proteomes" id="UP000319771">
    <property type="component" value="Unassembled WGS sequence"/>
</dbReference>
<dbReference type="PANTHER" id="PTHR21240:SF28">
    <property type="entry name" value="ISO-OROTATE DECARBOXYLASE (EUROFUNG)"/>
    <property type="match status" value="1"/>
</dbReference>
<accession>A0A538UDA6</accession>
<dbReference type="InterPro" id="IPR032466">
    <property type="entry name" value="Metal_Hydrolase"/>
</dbReference>
<protein>
    <recommendedName>
        <fullName evidence="2">Amidohydrolase-related domain-containing protein</fullName>
    </recommendedName>
</protein>
<dbReference type="GO" id="GO:0019748">
    <property type="term" value="P:secondary metabolic process"/>
    <property type="evidence" value="ECO:0007669"/>
    <property type="project" value="TreeGrafter"/>
</dbReference>
<dbReference type="Pfam" id="PF04909">
    <property type="entry name" value="Amidohydro_2"/>
    <property type="match status" value="1"/>
</dbReference>
<reference evidence="3 4" key="1">
    <citation type="journal article" date="2019" name="Nat. Microbiol.">
        <title>Mediterranean grassland soil C-N compound turnover is dependent on rainfall and depth, and is mediated by genomically divergent microorganisms.</title>
        <authorList>
            <person name="Diamond S."/>
            <person name="Andeer P.F."/>
            <person name="Li Z."/>
            <person name="Crits-Christoph A."/>
            <person name="Burstein D."/>
            <person name="Anantharaman K."/>
            <person name="Lane K.R."/>
            <person name="Thomas B.C."/>
            <person name="Pan C."/>
            <person name="Northen T.R."/>
            <person name="Banfield J.F."/>
        </authorList>
    </citation>
    <scope>NUCLEOTIDE SEQUENCE [LARGE SCALE GENOMIC DNA]</scope>
    <source>
        <strain evidence="3">WS_11</strain>
    </source>
</reference>
<dbReference type="AlphaFoldDB" id="A0A538UDA6"/>
<dbReference type="InterPro" id="IPR006680">
    <property type="entry name" value="Amidohydro-rel"/>
</dbReference>
<dbReference type="InterPro" id="IPR032465">
    <property type="entry name" value="ACMSD"/>
</dbReference>